<reference evidence="5 6" key="1">
    <citation type="submission" date="2018-11" db="EMBL/GenBank/DDBJ databases">
        <authorList>
            <person name="Ye M.-Q."/>
            <person name="Du Z.-J."/>
        </authorList>
    </citation>
    <scope>NUCLEOTIDE SEQUENCE [LARGE SCALE GENOMIC DNA]</scope>
    <source>
        <strain evidence="5 6">U0105</strain>
    </source>
</reference>
<sequence>MKTTAKSLLRKSLRPILNTPKILKQQWEFVKSDIEVSGQKMLPSKRLDYIGGGDFKAIGNEFFRYFTEFANLQKTDRVLDIGCGLGRMAVPLTSYLTRDTEYHGVDVVQKGIKWCNQNISSEFPNFYFHLLDVKNPFYREKGESAAQYKLPFADSSFDFICLNSVFTHMQIEEMENYLGEVSRLLKPNGKCLVTYFLLNPESEALIKAGKATHQFAFCKGEMKLQNPNVPEEAVAYNECYILNQFKEAGLEIRFPIYYGNWCKRQNSVGYQDKIVAYKH</sequence>
<proteinExistence type="predicted"/>
<feature type="domain" description="Methyltransferase" evidence="4">
    <location>
        <begin position="74"/>
        <end position="207"/>
    </location>
</feature>
<keyword evidence="1 5" id="KW-0489">Methyltransferase</keyword>
<protein>
    <submittedName>
        <fullName evidence="5">Class I SAM-dependent methyltransferase</fullName>
    </submittedName>
</protein>
<dbReference type="Proteomes" id="UP000275281">
    <property type="component" value="Unassembled WGS sequence"/>
</dbReference>
<evidence type="ECO:0000313" key="6">
    <source>
        <dbReference type="Proteomes" id="UP000275281"/>
    </source>
</evidence>
<dbReference type="RefSeq" id="WP_124026975.1">
    <property type="nucleotide sequence ID" value="NZ_JBHRSN010000015.1"/>
</dbReference>
<name>A0A3N5Y1L4_9ALTE</name>
<dbReference type="SUPFAM" id="SSF53335">
    <property type="entry name" value="S-adenosyl-L-methionine-dependent methyltransferases"/>
    <property type="match status" value="1"/>
</dbReference>
<gene>
    <name evidence="5" type="ORF">DRW07_05885</name>
</gene>
<evidence type="ECO:0000256" key="2">
    <source>
        <dbReference type="ARBA" id="ARBA00022679"/>
    </source>
</evidence>
<dbReference type="EMBL" id="RPOK01000002">
    <property type="protein sequence ID" value="RPJ67070.1"/>
    <property type="molecule type" value="Genomic_DNA"/>
</dbReference>
<dbReference type="OrthoDB" id="9760689at2"/>
<keyword evidence="2 5" id="KW-0808">Transferase</keyword>
<comment type="caution">
    <text evidence="5">The sequence shown here is derived from an EMBL/GenBank/DDBJ whole genome shotgun (WGS) entry which is preliminary data.</text>
</comment>
<dbReference type="InterPro" id="IPR029063">
    <property type="entry name" value="SAM-dependent_MTases_sf"/>
</dbReference>
<keyword evidence="3" id="KW-0949">S-adenosyl-L-methionine</keyword>
<organism evidence="5 6">
    <name type="scientific">Alteromonas sediminis</name>
    <dbReference type="NCBI Taxonomy" id="2259342"/>
    <lineage>
        <taxon>Bacteria</taxon>
        <taxon>Pseudomonadati</taxon>
        <taxon>Pseudomonadota</taxon>
        <taxon>Gammaproteobacteria</taxon>
        <taxon>Alteromonadales</taxon>
        <taxon>Alteromonadaceae</taxon>
        <taxon>Alteromonas/Salinimonas group</taxon>
        <taxon>Alteromonas</taxon>
    </lineage>
</organism>
<evidence type="ECO:0000313" key="5">
    <source>
        <dbReference type="EMBL" id="RPJ67070.1"/>
    </source>
</evidence>
<dbReference type="InterPro" id="IPR025714">
    <property type="entry name" value="Methyltranfer_dom"/>
</dbReference>
<evidence type="ECO:0000259" key="4">
    <source>
        <dbReference type="Pfam" id="PF13847"/>
    </source>
</evidence>
<keyword evidence="6" id="KW-1185">Reference proteome</keyword>
<dbReference type="PANTHER" id="PTHR43464">
    <property type="entry name" value="METHYLTRANSFERASE"/>
    <property type="match status" value="1"/>
</dbReference>
<dbReference type="GO" id="GO:0008757">
    <property type="term" value="F:S-adenosylmethionine-dependent methyltransferase activity"/>
    <property type="evidence" value="ECO:0007669"/>
    <property type="project" value="InterPro"/>
</dbReference>
<evidence type="ECO:0000256" key="1">
    <source>
        <dbReference type="ARBA" id="ARBA00022603"/>
    </source>
</evidence>
<dbReference type="Pfam" id="PF13847">
    <property type="entry name" value="Methyltransf_31"/>
    <property type="match status" value="1"/>
</dbReference>
<evidence type="ECO:0000256" key="3">
    <source>
        <dbReference type="ARBA" id="ARBA00022691"/>
    </source>
</evidence>
<dbReference type="Gene3D" id="3.40.50.150">
    <property type="entry name" value="Vaccinia Virus protein VP39"/>
    <property type="match status" value="1"/>
</dbReference>
<dbReference type="CDD" id="cd02440">
    <property type="entry name" value="AdoMet_MTases"/>
    <property type="match status" value="1"/>
</dbReference>
<dbReference type="PANTHER" id="PTHR43464:SF19">
    <property type="entry name" value="UBIQUINONE BIOSYNTHESIS O-METHYLTRANSFERASE, MITOCHONDRIAL"/>
    <property type="match status" value="1"/>
</dbReference>
<dbReference type="GO" id="GO:0032259">
    <property type="term" value="P:methylation"/>
    <property type="evidence" value="ECO:0007669"/>
    <property type="project" value="UniProtKB-KW"/>
</dbReference>
<dbReference type="AlphaFoldDB" id="A0A3N5Y1L4"/>
<accession>A0A3N5Y1L4</accession>